<comment type="subcellular location">
    <subcellularLocation>
        <location evidence="1">Cell membrane</location>
        <topology evidence="1">Multi-pass membrane protein</topology>
    </subcellularLocation>
</comment>
<evidence type="ECO:0000256" key="2">
    <source>
        <dbReference type="ARBA" id="ARBA00022475"/>
    </source>
</evidence>
<dbReference type="Gene3D" id="6.10.340.10">
    <property type="match status" value="1"/>
</dbReference>
<dbReference type="InterPro" id="IPR010559">
    <property type="entry name" value="Sig_transdc_His_kin_internal"/>
</dbReference>
<dbReference type="AlphaFoldDB" id="A0A4Y8LQX8"/>
<accession>A0A4Y8LQX8</accession>
<dbReference type="SMART" id="SM00304">
    <property type="entry name" value="HAMP"/>
    <property type="match status" value="1"/>
</dbReference>
<dbReference type="Pfam" id="PF06580">
    <property type="entry name" value="His_kinase"/>
    <property type="match status" value="1"/>
</dbReference>
<keyword evidence="3" id="KW-0597">Phosphoprotein</keyword>
<evidence type="ECO:0000256" key="1">
    <source>
        <dbReference type="ARBA" id="ARBA00004651"/>
    </source>
</evidence>
<comment type="caution">
    <text evidence="10">The sequence shown here is derived from an EMBL/GenBank/DDBJ whole genome shotgun (WGS) entry which is preliminary data.</text>
</comment>
<evidence type="ECO:0000256" key="7">
    <source>
        <dbReference type="ARBA" id="ARBA00023136"/>
    </source>
</evidence>
<dbReference type="GO" id="GO:0005886">
    <property type="term" value="C:plasma membrane"/>
    <property type="evidence" value="ECO:0007669"/>
    <property type="project" value="UniProtKB-SubCell"/>
</dbReference>
<dbReference type="Proteomes" id="UP000297900">
    <property type="component" value="Unassembled WGS sequence"/>
</dbReference>
<keyword evidence="7 8" id="KW-0472">Membrane</keyword>
<evidence type="ECO:0000313" key="11">
    <source>
        <dbReference type="Proteomes" id="UP000297900"/>
    </source>
</evidence>
<gene>
    <name evidence="10" type="ORF">E2980_19950</name>
</gene>
<name>A0A4Y8LQX8_9BACL</name>
<dbReference type="InterPro" id="IPR033479">
    <property type="entry name" value="dCache_1"/>
</dbReference>
<dbReference type="OrthoDB" id="370211at2"/>
<dbReference type="Pfam" id="PF02743">
    <property type="entry name" value="dCache_1"/>
    <property type="match status" value="1"/>
</dbReference>
<dbReference type="PANTHER" id="PTHR34220:SF7">
    <property type="entry name" value="SENSOR HISTIDINE KINASE YPDA"/>
    <property type="match status" value="1"/>
</dbReference>
<dbReference type="InterPro" id="IPR036890">
    <property type="entry name" value="HATPase_C_sf"/>
</dbReference>
<proteinExistence type="predicted"/>
<dbReference type="InterPro" id="IPR050640">
    <property type="entry name" value="Bact_2-comp_sensor_kinase"/>
</dbReference>
<dbReference type="PANTHER" id="PTHR34220">
    <property type="entry name" value="SENSOR HISTIDINE KINASE YPDA"/>
    <property type="match status" value="1"/>
</dbReference>
<evidence type="ECO:0000256" key="6">
    <source>
        <dbReference type="ARBA" id="ARBA00022989"/>
    </source>
</evidence>
<dbReference type="PROSITE" id="PS51257">
    <property type="entry name" value="PROKAR_LIPOPROTEIN"/>
    <property type="match status" value="1"/>
</dbReference>
<dbReference type="Gene3D" id="3.30.565.10">
    <property type="entry name" value="Histidine kinase-like ATPase, C-terminal domain"/>
    <property type="match status" value="1"/>
</dbReference>
<dbReference type="RefSeq" id="WP_135154007.1">
    <property type="nucleotide sequence ID" value="NZ_SOMN01000037.1"/>
</dbReference>
<evidence type="ECO:0000256" key="3">
    <source>
        <dbReference type="ARBA" id="ARBA00022553"/>
    </source>
</evidence>
<dbReference type="PROSITE" id="PS50885">
    <property type="entry name" value="HAMP"/>
    <property type="match status" value="1"/>
</dbReference>
<keyword evidence="4" id="KW-0808">Transferase</keyword>
<keyword evidence="2" id="KW-1003">Cell membrane</keyword>
<dbReference type="SUPFAM" id="SSF55874">
    <property type="entry name" value="ATPase domain of HSP90 chaperone/DNA topoisomerase II/histidine kinase"/>
    <property type="match status" value="1"/>
</dbReference>
<reference evidence="10 11" key="1">
    <citation type="submission" date="2019-03" db="EMBL/GenBank/DDBJ databases">
        <title>Cohnella endophytica sp. nov., a novel endophytic bacterium isolated from bark of Sonneratia apetala.</title>
        <authorList>
            <person name="Tuo L."/>
        </authorList>
    </citation>
    <scope>NUCLEOTIDE SEQUENCE [LARGE SCALE GENOMIC DNA]</scope>
    <source>
        <strain evidence="10 11">CCTCC AB 208254</strain>
    </source>
</reference>
<evidence type="ECO:0000256" key="8">
    <source>
        <dbReference type="SAM" id="Phobius"/>
    </source>
</evidence>
<protein>
    <submittedName>
        <fullName evidence="10">Sensor histidine kinase</fullName>
    </submittedName>
</protein>
<evidence type="ECO:0000259" key="9">
    <source>
        <dbReference type="PROSITE" id="PS50885"/>
    </source>
</evidence>
<keyword evidence="10" id="KW-0418">Kinase</keyword>
<evidence type="ECO:0000256" key="4">
    <source>
        <dbReference type="ARBA" id="ARBA00022679"/>
    </source>
</evidence>
<feature type="transmembrane region" description="Helical" evidence="8">
    <location>
        <begin position="21"/>
        <end position="44"/>
    </location>
</feature>
<evidence type="ECO:0000256" key="5">
    <source>
        <dbReference type="ARBA" id="ARBA00022692"/>
    </source>
</evidence>
<feature type="domain" description="HAMP" evidence="9">
    <location>
        <begin position="311"/>
        <end position="365"/>
    </location>
</feature>
<keyword evidence="11" id="KW-1185">Reference proteome</keyword>
<sequence length="592" mass="67131">MATSNGKLNNGNYQASLQTKFFLTFVILLLIVLGCFLIYVNWLVIKPLKERTENEKLMTAAKVSDQVDIYINNQNQLSQRILSNKEIFTSLSDEFRSTPTIEGLTRSRKLKTIMFQALGPSMNIRDMIIYDLQGKAIASFIGYDTNPPSLKPFLEDSSTAGQWSKSSYILTRQQTGIVSFIRAIMNQNGEVFGYLSIQLDQAYLQIPANGVAVGDVIILDQEGQVISSSRNAAVEETVPNLVKPTVSSGIYMDSSQNYIAYYQSANTGWTTYLVTPKKSVLGPVNSVKYISILLITSLMLFSFFYIYFSAKNLLLPIRKLRSQILRVNYSNMNVKVDSRRSHNNELIMLNVAFQELLERLQQSIEREKLALHEEVMARNSALQAQIAPHFIHNVLYLISIAAQEGKNDVVSDMCKHLSDSLRYIVSSPYQHVTMADELEHARHYLSLVQQKYEDDLEWEIEADENVGLIHLPRLVIQPFVENCIEHAFKNTAPPWRIQIRVKLFNGVWAIEISDNGNGFETDKIKEILANIDESESGAQELHTYTSGIGNMGIVNTVNRLKLMYKNRLFFNVYNEGEGATVQIIASLTKDFY</sequence>
<feature type="transmembrane region" description="Helical" evidence="8">
    <location>
        <begin position="289"/>
        <end position="308"/>
    </location>
</feature>
<organism evidence="10 11">
    <name type="scientific">Cohnella luojiensis</name>
    <dbReference type="NCBI Taxonomy" id="652876"/>
    <lineage>
        <taxon>Bacteria</taxon>
        <taxon>Bacillati</taxon>
        <taxon>Bacillota</taxon>
        <taxon>Bacilli</taxon>
        <taxon>Bacillales</taxon>
        <taxon>Paenibacillaceae</taxon>
        <taxon>Cohnella</taxon>
    </lineage>
</organism>
<dbReference type="InterPro" id="IPR003660">
    <property type="entry name" value="HAMP_dom"/>
</dbReference>
<dbReference type="GO" id="GO:0000155">
    <property type="term" value="F:phosphorelay sensor kinase activity"/>
    <property type="evidence" value="ECO:0007669"/>
    <property type="project" value="InterPro"/>
</dbReference>
<evidence type="ECO:0000313" key="10">
    <source>
        <dbReference type="EMBL" id="TFE23211.1"/>
    </source>
</evidence>
<dbReference type="EMBL" id="SOMN01000037">
    <property type="protein sequence ID" value="TFE23211.1"/>
    <property type="molecule type" value="Genomic_DNA"/>
</dbReference>
<keyword evidence="5 8" id="KW-0812">Transmembrane</keyword>
<keyword evidence="6 8" id="KW-1133">Transmembrane helix</keyword>